<name>A0A6C0D268_9ZZZZ</name>
<proteinExistence type="predicted"/>
<dbReference type="AlphaFoldDB" id="A0A6C0D268"/>
<sequence length="142" mass="17166">MVDKHIAKMILESVQMLSTTKRVLDPGSFMGPVYKLAHKNHPVTKWVRASYLNYLWLLDLVDEMHKEWQYRYNHEKIHKSYIVAQFLRQNPPPLEAFEYEEMTPFALAMPEIYKSDDAIESYRAYYRTKPASWKNREKPYWF</sequence>
<dbReference type="EMBL" id="MN739523">
    <property type="protein sequence ID" value="QHT10661.1"/>
    <property type="molecule type" value="Genomic_DNA"/>
</dbReference>
<reference evidence="1" key="1">
    <citation type="journal article" date="2020" name="Nature">
        <title>Giant virus diversity and host interactions through global metagenomics.</title>
        <authorList>
            <person name="Schulz F."/>
            <person name="Roux S."/>
            <person name="Paez-Espino D."/>
            <person name="Jungbluth S."/>
            <person name="Walsh D.A."/>
            <person name="Denef V.J."/>
            <person name="McMahon K.D."/>
            <person name="Konstantinidis K.T."/>
            <person name="Eloe-Fadrosh E.A."/>
            <person name="Kyrpides N.C."/>
            <person name="Woyke T."/>
        </authorList>
    </citation>
    <scope>NUCLEOTIDE SEQUENCE</scope>
    <source>
        <strain evidence="1">GVMAG-M-3300023174-107</strain>
    </source>
</reference>
<organism evidence="1">
    <name type="scientific">viral metagenome</name>
    <dbReference type="NCBI Taxonomy" id="1070528"/>
    <lineage>
        <taxon>unclassified sequences</taxon>
        <taxon>metagenomes</taxon>
        <taxon>organismal metagenomes</taxon>
    </lineage>
</organism>
<protein>
    <submittedName>
        <fullName evidence="1">Uncharacterized protein</fullName>
    </submittedName>
</protein>
<evidence type="ECO:0000313" key="1">
    <source>
        <dbReference type="EMBL" id="QHT10661.1"/>
    </source>
</evidence>
<accession>A0A6C0D268</accession>